<evidence type="ECO:0000313" key="11">
    <source>
        <dbReference type="Proteomes" id="UP000094527"/>
    </source>
</evidence>
<dbReference type="PROSITE" id="PS00687">
    <property type="entry name" value="ALDEHYDE_DEHYDR_GLU"/>
    <property type="match status" value="1"/>
</dbReference>
<comment type="similarity">
    <text evidence="1 4 7">Belongs to the aldehyde dehydrogenase family.</text>
</comment>
<sequence>MSSVAKNAYTELVSSVRKTFNTGKTRPISFRVQQLKNMEMMIRENSNEILDALSKDLRKPKLEATLYELEIILNELKGLIKNCKKYAEADKLPVNLLAILDTAYIRKEPYGVVLVLGAWNYPVLLSLQPAMGAICAGNCVVIKPSELASHSAKLMAELIPKYMDADAYRVVLAEVEGTKDLLANKWDYIFCTGGTNVGKAVMQAAAPNLTPVTLELGGKSPCYVDESADFDLAAKRILWGKFANLGQTCIAPDYVLCSKNAEKAFLKVANIVLKEWYGDDLQGNSDIPRIVNPRHCKRLKALLETTRGKIVFGGTTDEKDLWIEPTIVVDVDGDDPLMQDEIFGPILPIITVNSIQEAIDFINGRPRPLALYSFAKNEKMNDRLIENTTSGGVCVNDTMWHMAWHGLPFGGIGDSGMGNYHGKFSFDAFSHHRSVLNRSFSVLSEKLGEARYPPYTVGKLRFFQTILKSFEFFNCTGGKYITHLLAAMIGAAIFALITYSG</sequence>
<keyword evidence="8" id="KW-0812">Transmembrane</keyword>
<dbReference type="FunFam" id="3.40.605.10:FF:000004">
    <property type="entry name" value="Aldehyde dehydrogenase"/>
    <property type="match status" value="1"/>
</dbReference>
<keyword evidence="8" id="KW-1133">Transmembrane helix</keyword>
<protein>
    <recommendedName>
        <fullName evidence="4">Aldehyde dehydrogenase</fullName>
    </recommendedName>
</protein>
<dbReference type="Pfam" id="PF00171">
    <property type="entry name" value="Aldedh"/>
    <property type="match status" value="1"/>
</dbReference>
<keyword evidence="2 4" id="KW-0560">Oxidoreductase</keyword>
<keyword evidence="3" id="KW-0520">NAD</keyword>
<proteinExistence type="inferred from homology"/>
<gene>
    <name evidence="10" type="ORF">Ocin01_14043</name>
</gene>
<evidence type="ECO:0000256" key="1">
    <source>
        <dbReference type="ARBA" id="ARBA00009986"/>
    </source>
</evidence>
<feature type="active site" evidence="5">
    <location>
        <position position="249"/>
    </location>
</feature>
<dbReference type="SUPFAM" id="SSF53720">
    <property type="entry name" value="ALDH-like"/>
    <property type="match status" value="1"/>
</dbReference>
<evidence type="ECO:0000256" key="2">
    <source>
        <dbReference type="ARBA" id="ARBA00023002"/>
    </source>
</evidence>
<dbReference type="PIRSF" id="PIRSF036492">
    <property type="entry name" value="ALDH"/>
    <property type="match status" value="1"/>
</dbReference>
<keyword evidence="11" id="KW-1185">Reference proteome</keyword>
<feature type="domain" description="Aldehyde dehydrogenase" evidence="9">
    <location>
        <begin position="6"/>
        <end position="435"/>
    </location>
</feature>
<dbReference type="InterPro" id="IPR029510">
    <property type="entry name" value="Ald_DH_CS_GLU"/>
</dbReference>
<dbReference type="Proteomes" id="UP000094527">
    <property type="component" value="Unassembled WGS sequence"/>
</dbReference>
<evidence type="ECO:0000256" key="6">
    <source>
        <dbReference type="PROSITE-ProRule" id="PRU10007"/>
    </source>
</evidence>
<dbReference type="OMA" id="KMFGDNP"/>
<dbReference type="EMBL" id="LJIJ01001180">
    <property type="protein sequence ID" value="ODM92644.1"/>
    <property type="molecule type" value="Genomic_DNA"/>
</dbReference>
<reference evidence="10 11" key="1">
    <citation type="journal article" date="2016" name="Genome Biol. Evol.">
        <title>Gene Family Evolution Reflects Adaptation to Soil Environmental Stressors in the Genome of the Collembolan Orchesella cincta.</title>
        <authorList>
            <person name="Faddeeva-Vakhrusheva A."/>
            <person name="Derks M.F."/>
            <person name="Anvar S.Y."/>
            <person name="Agamennone V."/>
            <person name="Suring W."/>
            <person name="Smit S."/>
            <person name="van Straalen N.M."/>
            <person name="Roelofs D."/>
        </authorList>
    </citation>
    <scope>NUCLEOTIDE SEQUENCE [LARGE SCALE GENOMIC DNA]</scope>
    <source>
        <tissue evidence="10">Mixed pool</tissue>
    </source>
</reference>
<dbReference type="InterPro" id="IPR016162">
    <property type="entry name" value="Ald_DH_N"/>
</dbReference>
<dbReference type="PANTHER" id="PTHR43570:SF16">
    <property type="entry name" value="ALDEHYDE DEHYDROGENASE TYPE III, ISOFORM Q"/>
    <property type="match status" value="1"/>
</dbReference>
<evidence type="ECO:0000256" key="3">
    <source>
        <dbReference type="ARBA" id="ARBA00023027"/>
    </source>
</evidence>
<dbReference type="Gene3D" id="3.40.309.10">
    <property type="entry name" value="Aldehyde Dehydrogenase, Chain A, domain 2"/>
    <property type="match status" value="1"/>
</dbReference>
<evidence type="ECO:0000256" key="7">
    <source>
        <dbReference type="RuleBase" id="RU003345"/>
    </source>
</evidence>
<feature type="active site" evidence="5 6">
    <location>
        <position position="215"/>
    </location>
</feature>
<dbReference type="InterPro" id="IPR016163">
    <property type="entry name" value="Ald_DH_C"/>
</dbReference>
<accession>A0A1D2MIL0</accession>
<dbReference type="Gene3D" id="3.40.605.10">
    <property type="entry name" value="Aldehyde Dehydrogenase, Chain A, domain 1"/>
    <property type="match status" value="1"/>
</dbReference>
<dbReference type="InterPro" id="IPR015590">
    <property type="entry name" value="Aldehyde_DH_dom"/>
</dbReference>
<evidence type="ECO:0000256" key="4">
    <source>
        <dbReference type="PIRNR" id="PIRNR036492"/>
    </source>
</evidence>
<keyword evidence="8" id="KW-0472">Membrane</keyword>
<dbReference type="STRING" id="48709.A0A1D2MIL0"/>
<evidence type="ECO:0000256" key="8">
    <source>
        <dbReference type="SAM" id="Phobius"/>
    </source>
</evidence>
<name>A0A1D2MIL0_ORCCI</name>
<dbReference type="FunFam" id="3.40.309.10:FF:000003">
    <property type="entry name" value="Aldehyde dehydrogenase"/>
    <property type="match status" value="1"/>
</dbReference>
<dbReference type="GO" id="GO:0006081">
    <property type="term" value="P:aldehyde metabolic process"/>
    <property type="evidence" value="ECO:0007669"/>
    <property type="project" value="InterPro"/>
</dbReference>
<evidence type="ECO:0000256" key="5">
    <source>
        <dbReference type="PIRSR" id="PIRSR036492-1"/>
    </source>
</evidence>
<dbReference type="InterPro" id="IPR016161">
    <property type="entry name" value="Ald_DH/histidinol_DH"/>
</dbReference>
<feature type="transmembrane region" description="Helical" evidence="8">
    <location>
        <begin position="480"/>
        <end position="499"/>
    </location>
</feature>
<evidence type="ECO:0000259" key="9">
    <source>
        <dbReference type="Pfam" id="PF00171"/>
    </source>
</evidence>
<dbReference type="AlphaFoldDB" id="A0A1D2MIL0"/>
<organism evidence="10 11">
    <name type="scientific">Orchesella cincta</name>
    <name type="common">Springtail</name>
    <name type="synonym">Podura cincta</name>
    <dbReference type="NCBI Taxonomy" id="48709"/>
    <lineage>
        <taxon>Eukaryota</taxon>
        <taxon>Metazoa</taxon>
        <taxon>Ecdysozoa</taxon>
        <taxon>Arthropoda</taxon>
        <taxon>Hexapoda</taxon>
        <taxon>Collembola</taxon>
        <taxon>Entomobryomorpha</taxon>
        <taxon>Entomobryoidea</taxon>
        <taxon>Orchesellidae</taxon>
        <taxon>Orchesellinae</taxon>
        <taxon>Orchesella</taxon>
    </lineage>
</organism>
<dbReference type="InterPro" id="IPR012394">
    <property type="entry name" value="Aldehyde_DH_NAD(P)"/>
</dbReference>
<comment type="caution">
    <text evidence="10">The sequence shown here is derived from an EMBL/GenBank/DDBJ whole genome shotgun (WGS) entry which is preliminary data.</text>
</comment>
<dbReference type="GO" id="GO:0005737">
    <property type="term" value="C:cytoplasm"/>
    <property type="evidence" value="ECO:0007669"/>
    <property type="project" value="TreeGrafter"/>
</dbReference>
<dbReference type="PANTHER" id="PTHR43570">
    <property type="entry name" value="ALDEHYDE DEHYDROGENASE"/>
    <property type="match status" value="1"/>
</dbReference>
<evidence type="ECO:0000313" key="10">
    <source>
        <dbReference type="EMBL" id="ODM92644.1"/>
    </source>
</evidence>
<dbReference type="GO" id="GO:0004029">
    <property type="term" value="F:aldehyde dehydrogenase (NAD+) activity"/>
    <property type="evidence" value="ECO:0007669"/>
    <property type="project" value="TreeGrafter"/>
</dbReference>